<proteinExistence type="predicted"/>
<dbReference type="EMBL" id="KN818237">
    <property type="protein sequence ID" value="KIL66162.1"/>
    <property type="molecule type" value="Genomic_DNA"/>
</dbReference>
<dbReference type="InParanoid" id="A0A0C2WWI6"/>
<sequence>MAMILNPKEKMSYFKKHWSTELQGDVMKCIEEVFKEQYLLLGKDSDPQESMKSKKAKKGLRALLRELSDNDEDNTTDTCHNISEDPERPWSQYFQAYMDISEQVPDGWSVIKWWGVNSSCYHPAWASLAHDYLSIMSSSVSSERAFSQGGITISKRRNRLKGDIVEALQCVKSPSSILEAEFNDDSEDNKDGEDGEDDGEGSETAGGWDALLIDEDDGALSGMDPQSD</sequence>
<evidence type="ECO:0000256" key="1">
    <source>
        <dbReference type="SAM" id="MobiDB-lite"/>
    </source>
</evidence>
<dbReference type="AlphaFoldDB" id="A0A0C2WWI6"/>
<name>A0A0C2WWI6_AMAMK</name>
<dbReference type="PANTHER" id="PTHR23272">
    <property type="entry name" value="BED FINGER-RELATED"/>
    <property type="match status" value="1"/>
</dbReference>
<dbReference type="HOGENOM" id="CLU_009123_2_0_1"/>
<dbReference type="InterPro" id="IPR008906">
    <property type="entry name" value="HATC_C_dom"/>
</dbReference>
<accession>A0A0C2WWI6</accession>
<dbReference type="Pfam" id="PF05699">
    <property type="entry name" value="Dimer_Tnp_hAT"/>
    <property type="match status" value="1"/>
</dbReference>
<dbReference type="Proteomes" id="UP000054549">
    <property type="component" value="Unassembled WGS sequence"/>
</dbReference>
<keyword evidence="4" id="KW-1185">Reference proteome</keyword>
<evidence type="ECO:0000259" key="2">
    <source>
        <dbReference type="Pfam" id="PF05699"/>
    </source>
</evidence>
<dbReference type="InterPro" id="IPR012337">
    <property type="entry name" value="RNaseH-like_sf"/>
</dbReference>
<dbReference type="OrthoDB" id="3243659at2759"/>
<dbReference type="SUPFAM" id="SSF53098">
    <property type="entry name" value="Ribonuclease H-like"/>
    <property type="match status" value="1"/>
</dbReference>
<protein>
    <recommendedName>
        <fullName evidence="2">HAT C-terminal dimerisation domain-containing protein</fullName>
    </recommendedName>
</protein>
<organism evidence="3 4">
    <name type="scientific">Amanita muscaria (strain Koide BX008)</name>
    <dbReference type="NCBI Taxonomy" id="946122"/>
    <lineage>
        <taxon>Eukaryota</taxon>
        <taxon>Fungi</taxon>
        <taxon>Dikarya</taxon>
        <taxon>Basidiomycota</taxon>
        <taxon>Agaricomycotina</taxon>
        <taxon>Agaricomycetes</taxon>
        <taxon>Agaricomycetidae</taxon>
        <taxon>Agaricales</taxon>
        <taxon>Pluteineae</taxon>
        <taxon>Amanitaceae</taxon>
        <taxon>Amanita</taxon>
    </lineage>
</organism>
<reference evidence="3 4" key="1">
    <citation type="submission" date="2014-04" db="EMBL/GenBank/DDBJ databases">
        <title>Evolutionary Origins and Diversification of the Mycorrhizal Mutualists.</title>
        <authorList>
            <consortium name="DOE Joint Genome Institute"/>
            <consortium name="Mycorrhizal Genomics Consortium"/>
            <person name="Kohler A."/>
            <person name="Kuo A."/>
            <person name="Nagy L.G."/>
            <person name="Floudas D."/>
            <person name="Copeland A."/>
            <person name="Barry K.W."/>
            <person name="Cichocki N."/>
            <person name="Veneault-Fourrey C."/>
            <person name="LaButti K."/>
            <person name="Lindquist E.A."/>
            <person name="Lipzen A."/>
            <person name="Lundell T."/>
            <person name="Morin E."/>
            <person name="Murat C."/>
            <person name="Riley R."/>
            <person name="Ohm R."/>
            <person name="Sun H."/>
            <person name="Tunlid A."/>
            <person name="Henrissat B."/>
            <person name="Grigoriev I.V."/>
            <person name="Hibbett D.S."/>
            <person name="Martin F."/>
        </authorList>
    </citation>
    <scope>NUCLEOTIDE SEQUENCE [LARGE SCALE GENOMIC DNA]</scope>
    <source>
        <strain evidence="3 4">Koide BX008</strain>
    </source>
</reference>
<feature type="region of interest" description="Disordered" evidence="1">
    <location>
        <begin position="180"/>
        <end position="228"/>
    </location>
</feature>
<gene>
    <name evidence="3" type="ORF">M378DRAFT_10179</name>
</gene>
<dbReference type="PANTHER" id="PTHR23272:SF104">
    <property type="entry name" value="HAT FAMILY DIMERISATION DOMAIN CONTAINING PROTEIN, EXPRESSED"/>
    <property type="match status" value="1"/>
</dbReference>
<evidence type="ECO:0000313" key="3">
    <source>
        <dbReference type="EMBL" id="KIL66162.1"/>
    </source>
</evidence>
<feature type="compositionally biased region" description="Acidic residues" evidence="1">
    <location>
        <begin position="181"/>
        <end position="201"/>
    </location>
</feature>
<evidence type="ECO:0000313" key="4">
    <source>
        <dbReference type="Proteomes" id="UP000054549"/>
    </source>
</evidence>
<feature type="domain" description="HAT C-terminal dimerisation" evidence="2">
    <location>
        <begin position="94"/>
        <end position="173"/>
    </location>
</feature>
<dbReference type="GO" id="GO:0046983">
    <property type="term" value="F:protein dimerization activity"/>
    <property type="evidence" value="ECO:0007669"/>
    <property type="project" value="InterPro"/>
</dbReference>